<comment type="caution">
    <text evidence="1">The sequence shown here is derived from an EMBL/GenBank/DDBJ whole genome shotgun (WGS) entry which is preliminary data.</text>
</comment>
<dbReference type="EMBL" id="CAXAMM010028269">
    <property type="protein sequence ID" value="CAK9062513.1"/>
    <property type="molecule type" value="Genomic_DNA"/>
</dbReference>
<protein>
    <submittedName>
        <fullName evidence="1">Uncharacterized protein</fullName>
    </submittedName>
</protein>
<proteinExistence type="predicted"/>
<keyword evidence="2" id="KW-1185">Reference proteome</keyword>
<sequence length="369" mass="40104">MFTEQAFLQRCSGEWPQVQYADGSASRLHMSTLINLDESYRFLRMLVLISGSSSGKGTEPVEMASELNRILQTGATSYACKNAGSFGTNVERKAVSVLGFGNAHPSKYVPILSGAAGNHDVACCERLLQTSGCGHPSWTLCSNRLGYLWAVGSNKRQVARQAFEAVAHDVPGEELYKVLLADGTDTLVSGGQQGFEAHFRVSNRDIPIPPGEDVRSMAERVIGVFDQPNRCFTMSEEARTVFAGIQACCNTTSAVRRNKCDDRASARSGTAPWHVSMLAAANLIFEVGIGERTADAGLELQKYHILRAWSQVQMSHALTDMWTQPVKPASPQDDAFGSVDMLDVVTDGEDDSMQLLKLTDETVPDLQCG</sequence>
<dbReference type="Proteomes" id="UP001642464">
    <property type="component" value="Unassembled WGS sequence"/>
</dbReference>
<name>A0ABP0NGC1_9DINO</name>
<evidence type="ECO:0000313" key="2">
    <source>
        <dbReference type="Proteomes" id="UP001642464"/>
    </source>
</evidence>
<evidence type="ECO:0000313" key="1">
    <source>
        <dbReference type="EMBL" id="CAK9062513.1"/>
    </source>
</evidence>
<gene>
    <name evidence="1" type="ORF">SCF082_LOCUS32551</name>
</gene>
<organism evidence="1 2">
    <name type="scientific">Durusdinium trenchii</name>
    <dbReference type="NCBI Taxonomy" id="1381693"/>
    <lineage>
        <taxon>Eukaryota</taxon>
        <taxon>Sar</taxon>
        <taxon>Alveolata</taxon>
        <taxon>Dinophyceae</taxon>
        <taxon>Suessiales</taxon>
        <taxon>Symbiodiniaceae</taxon>
        <taxon>Durusdinium</taxon>
    </lineage>
</organism>
<reference evidence="1 2" key="1">
    <citation type="submission" date="2024-02" db="EMBL/GenBank/DDBJ databases">
        <authorList>
            <person name="Chen Y."/>
            <person name="Shah S."/>
            <person name="Dougan E. K."/>
            <person name="Thang M."/>
            <person name="Chan C."/>
        </authorList>
    </citation>
    <scope>NUCLEOTIDE SEQUENCE [LARGE SCALE GENOMIC DNA]</scope>
</reference>
<accession>A0ABP0NGC1</accession>